<sequence>MRVLCLHGMGVNAAIFEAQTAHFRSLLVDFEWVFVDGPTECEAAPGIAAFYPPPYRCWYTTPTTAKVDSAQRLISSIIEREGPFDAVMGFSQVRGSSSTIRHRLIRYHMELL</sequence>
<organism evidence="3 4">
    <name type="scientific">Lepraria finkii</name>
    <dbReference type="NCBI Taxonomy" id="1340010"/>
    <lineage>
        <taxon>Eukaryota</taxon>
        <taxon>Fungi</taxon>
        <taxon>Dikarya</taxon>
        <taxon>Ascomycota</taxon>
        <taxon>Pezizomycotina</taxon>
        <taxon>Lecanoromycetes</taxon>
        <taxon>OSLEUM clade</taxon>
        <taxon>Lecanoromycetidae</taxon>
        <taxon>Lecanorales</taxon>
        <taxon>Lecanorineae</taxon>
        <taxon>Stereocaulaceae</taxon>
        <taxon>Lepraria</taxon>
    </lineage>
</organism>
<dbReference type="EMBL" id="JBHFEH010000045">
    <property type="protein sequence ID" value="KAL2050626.1"/>
    <property type="molecule type" value="Genomic_DNA"/>
</dbReference>
<dbReference type="InterPro" id="IPR005645">
    <property type="entry name" value="FSH-like_dom"/>
</dbReference>
<dbReference type="PANTHER" id="PTHR48070:SF7">
    <property type="entry name" value="SERINE HYDROLASE FSH DOMAIN-CONTAINING PROTEIN-RELATED"/>
    <property type="match status" value="1"/>
</dbReference>
<proteinExistence type="predicted"/>
<evidence type="ECO:0000313" key="3">
    <source>
        <dbReference type="EMBL" id="KAL2050626.1"/>
    </source>
</evidence>
<keyword evidence="1" id="KW-0378">Hydrolase</keyword>
<feature type="domain" description="Serine hydrolase" evidence="2">
    <location>
        <begin position="1"/>
        <end position="92"/>
    </location>
</feature>
<dbReference type="InterPro" id="IPR050593">
    <property type="entry name" value="LovG"/>
</dbReference>
<accession>A0ABR4B112</accession>
<keyword evidence="4" id="KW-1185">Reference proteome</keyword>
<name>A0ABR4B112_9LECA</name>
<dbReference type="Pfam" id="PF03959">
    <property type="entry name" value="FSH1"/>
    <property type="match status" value="1"/>
</dbReference>
<protein>
    <recommendedName>
        <fullName evidence="2">Serine hydrolase domain-containing protein</fullName>
    </recommendedName>
</protein>
<evidence type="ECO:0000313" key="4">
    <source>
        <dbReference type="Proteomes" id="UP001590951"/>
    </source>
</evidence>
<reference evidence="3 4" key="1">
    <citation type="submission" date="2024-09" db="EMBL/GenBank/DDBJ databases">
        <title>Rethinking Asexuality: The Enigmatic Case of Functional Sexual Genes in Lepraria (Stereocaulaceae).</title>
        <authorList>
            <person name="Doellman M."/>
            <person name="Sun Y."/>
            <person name="Barcenas-Pena A."/>
            <person name="Lumbsch H.T."/>
            <person name="Grewe F."/>
        </authorList>
    </citation>
    <scope>NUCLEOTIDE SEQUENCE [LARGE SCALE GENOMIC DNA]</scope>
    <source>
        <strain evidence="3 4">Grewe 0041</strain>
    </source>
</reference>
<gene>
    <name evidence="3" type="ORF">ABVK25_009134</name>
</gene>
<evidence type="ECO:0000256" key="1">
    <source>
        <dbReference type="ARBA" id="ARBA00022801"/>
    </source>
</evidence>
<evidence type="ECO:0000259" key="2">
    <source>
        <dbReference type="Pfam" id="PF03959"/>
    </source>
</evidence>
<dbReference type="Gene3D" id="3.40.50.1820">
    <property type="entry name" value="alpha/beta hydrolase"/>
    <property type="match status" value="1"/>
</dbReference>
<dbReference type="Proteomes" id="UP001590951">
    <property type="component" value="Unassembled WGS sequence"/>
</dbReference>
<dbReference type="PANTHER" id="PTHR48070">
    <property type="entry name" value="ESTERASE OVCA2"/>
    <property type="match status" value="1"/>
</dbReference>
<comment type="caution">
    <text evidence="3">The sequence shown here is derived from an EMBL/GenBank/DDBJ whole genome shotgun (WGS) entry which is preliminary data.</text>
</comment>
<dbReference type="InterPro" id="IPR029058">
    <property type="entry name" value="AB_hydrolase_fold"/>
</dbReference>